<dbReference type="RefSeq" id="WP_163605732.1">
    <property type="nucleotide sequence ID" value="NZ_JAABOO010000001.1"/>
</dbReference>
<evidence type="ECO:0000313" key="9">
    <source>
        <dbReference type="Proteomes" id="UP000468581"/>
    </source>
</evidence>
<feature type="transmembrane region" description="Helical" evidence="6">
    <location>
        <begin position="671"/>
        <end position="691"/>
    </location>
</feature>
<name>A0A6P0UJJ4_9FLAO</name>
<feature type="transmembrane region" description="Helical" evidence="6">
    <location>
        <begin position="357"/>
        <end position="381"/>
    </location>
</feature>
<evidence type="ECO:0000256" key="3">
    <source>
        <dbReference type="ARBA" id="ARBA00022692"/>
    </source>
</evidence>
<dbReference type="InterPro" id="IPR000731">
    <property type="entry name" value="SSD"/>
</dbReference>
<feature type="transmembrane region" description="Helical" evidence="6">
    <location>
        <begin position="742"/>
        <end position="768"/>
    </location>
</feature>
<keyword evidence="4 6" id="KW-1133">Transmembrane helix</keyword>
<dbReference type="PRINTS" id="PR00702">
    <property type="entry name" value="ACRIFLAVINRP"/>
</dbReference>
<feature type="transmembrane region" description="Helical" evidence="6">
    <location>
        <begin position="413"/>
        <end position="433"/>
    </location>
</feature>
<dbReference type="GO" id="GO:0022857">
    <property type="term" value="F:transmembrane transporter activity"/>
    <property type="evidence" value="ECO:0007669"/>
    <property type="project" value="InterPro"/>
</dbReference>
<organism evidence="8 9">
    <name type="scientific">Leptobacterium flavescens</name>
    <dbReference type="NCBI Taxonomy" id="472055"/>
    <lineage>
        <taxon>Bacteria</taxon>
        <taxon>Pseudomonadati</taxon>
        <taxon>Bacteroidota</taxon>
        <taxon>Flavobacteriia</taxon>
        <taxon>Flavobacteriales</taxon>
        <taxon>Flavobacteriaceae</taxon>
        <taxon>Leptobacterium</taxon>
    </lineage>
</organism>
<feature type="transmembrane region" description="Helical" evidence="6">
    <location>
        <begin position="712"/>
        <end position="736"/>
    </location>
</feature>
<feature type="transmembrane region" description="Helical" evidence="6">
    <location>
        <begin position="322"/>
        <end position="345"/>
    </location>
</feature>
<keyword evidence="2" id="KW-1003">Cell membrane</keyword>
<dbReference type="InterPro" id="IPR004869">
    <property type="entry name" value="MMPL_dom"/>
</dbReference>
<comment type="subcellular location">
    <subcellularLocation>
        <location evidence="1">Cell membrane</location>
        <topology evidence="1">Multi-pass membrane protein</topology>
    </subcellularLocation>
</comment>
<dbReference type="PANTHER" id="PTHR33406:SF12">
    <property type="entry name" value="BLR2997 PROTEIN"/>
    <property type="match status" value="1"/>
</dbReference>
<protein>
    <submittedName>
        <fullName evidence="8">MMPL family transporter</fullName>
    </submittedName>
</protein>
<dbReference type="Pfam" id="PF03176">
    <property type="entry name" value="MMPL"/>
    <property type="match status" value="2"/>
</dbReference>
<proteinExistence type="predicted"/>
<feature type="domain" description="SSD" evidence="7">
    <location>
        <begin position="255"/>
        <end position="380"/>
    </location>
</feature>
<dbReference type="InterPro" id="IPR050545">
    <property type="entry name" value="Mycobact_MmpL"/>
</dbReference>
<evidence type="ECO:0000256" key="1">
    <source>
        <dbReference type="ARBA" id="ARBA00004651"/>
    </source>
</evidence>
<feature type="domain" description="SSD" evidence="7">
    <location>
        <begin position="643"/>
        <end position="779"/>
    </location>
</feature>
<feature type="transmembrane region" description="Helical" evidence="6">
    <location>
        <begin position="643"/>
        <end position="665"/>
    </location>
</feature>
<evidence type="ECO:0000256" key="5">
    <source>
        <dbReference type="ARBA" id="ARBA00023136"/>
    </source>
</evidence>
<dbReference type="PANTHER" id="PTHR33406">
    <property type="entry name" value="MEMBRANE PROTEIN MJ1562-RELATED"/>
    <property type="match status" value="1"/>
</dbReference>
<keyword evidence="3 6" id="KW-0812">Transmembrane</keyword>
<accession>A0A6P0UJJ4</accession>
<dbReference type="GO" id="GO:0005886">
    <property type="term" value="C:plasma membrane"/>
    <property type="evidence" value="ECO:0007669"/>
    <property type="project" value="UniProtKB-SubCell"/>
</dbReference>
<reference evidence="8 9" key="1">
    <citation type="submission" date="2020-01" db="EMBL/GenBank/DDBJ databases">
        <title>Leptobacterium flavescens.</title>
        <authorList>
            <person name="Wang G."/>
        </authorList>
    </citation>
    <scope>NUCLEOTIDE SEQUENCE [LARGE SCALE GENOMIC DNA]</scope>
    <source>
        <strain evidence="8 9">KCTC 22160</strain>
    </source>
</reference>
<evidence type="ECO:0000256" key="2">
    <source>
        <dbReference type="ARBA" id="ARBA00022475"/>
    </source>
</evidence>
<sequence>MATWFNTGFWASVARIILRNRIFILLILAGITVFLGMQWKNMRFTYTEANLLPDEHPVNLEYNKFLEIFGEEGNLIVLAVKDSNLFQPEKFKLWNKLSKQLNAFPEVDLVISTENLQTLVKDTEKEEFKLEPFLKEEPTSTEQIDLLKSKLFNKLPFYEGLLFNKETQTIRIAVYLDKDIVNTSVRKDFIFNDFNPLIKDFEEESGLDARVSGMPYIRTLNSQNIVDEISIFIGAAMAITSLIFFFFFRSFRATLISMIVVTIGVMWAFGILGLLHYEITVLTALIPPLIIVIGIPNCIFLINKYQQEVKKHGNQAKSLQRVISKIGNATLMTNATTAAGFATFIVTESKLLKEFGIVASINILVIFILSLLIIPIVYSFMSLPKHKHLKHLNKRWIEGFVNWMEKTVRNYRISVYVVSLCLLIASIIGIYQIRISGSLIEDMPKKAAFFKDIRFFEEEFDGIMPLEIMVDTKRRNGVMKLSTLRRMQDVENVISETPELSDPISVVNLVKYSKQAYYNGNPDFYQLPNTQENSFLLAYAKKSSSSAGLLKSFVDSTGQTARITTFMKDIGTDKMERIEETLWNKINKVLPPDRYDVSMTGKAFLFTKGTKYLVRNLVISLALAVFLISLFMAYMFRSFKMIIISLIPNLLPLLVTAGMMGFIGIPIKPSTILVFSIAFGISVDDTIHFLAKYRQELTENKWKIRKSVYAALRETGVSMFYTSIVLFFGFSVFMISSFGGTVALGGLVSATLLFAMLANLILLPSLLLSLERNIANKAVLKEPNFNILEGEVEEEKKEKEKVSD</sequence>
<feature type="transmembrane region" description="Helical" evidence="6">
    <location>
        <begin position="255"/>
        <end position="275"/>
    </location>
</feature>
<keyword evidence="5 6" id="KW-0472">Membrane</keyword>
<evidence type="ECO:0000256" key="6">
    <source>
        <dbReference type="SAM" id="Phobius"/>
    </source>
</evidence>
<dbReference type="SUPFAM" id="SSF82866">
    <property type="entry name" value="Multidrug efflux transporter AcrB transmembrane domain"/>
    <property type="match status" value="2"/>
</dbReference>
<gene>
    <name evidence="8" type="ORF">GWK08_04665</name>
</gene>
<evidence type="ECO:0000256" key="4">
    <source>
        <dbReference type="ARBA" id="ARBA00022989"/>
    </source>
</evidence>
<dbReference type="Gene3D" id="1.20.1640.10">
    <property type="entry name" value="Multidrug efflux transporter AcrB transmembrane domain"/>
    <property type="match status" value="2"/>
</dbReference>
<evidence type="ECO:0000313" key="8">
    <source>
        <dbReference type="EMBL" id="NER12722.1"/>
    </source>
</evidence>
<keyword evidence="9" id="KW-1185">Reference proteome</keyword>
<feature type="transmembrane region" description="Helical" evidence="6">
    <location>
        <begin position="281"/>
        <end position="302"/>
    </location>
</feature>
<dbReference type="PROSITE" id="PS50156">
    <property type="entry name" value="SSD"/>
    <property type="match status" value="2"/>
</dbReference>
<dbReference type="EMBL" id="JAABOO010000001">
    <property type="protein sequence ID" value="NER12722.1"/>
    <property type="molecule type" value="Genomic_DNA"/>
</dbReference>
<evidence type="ECO:0000259" key="7">
    <source>
        <dbReference type="PROSITE" id="PS50156"/>
    </source>
</evidence>
<feature type="transmembrane region" description="Helical" evidence="6">
    <location>
        <begin position="229"/>
        <end position="248"/>
    </location>
</feature>
<dbReference type="InterPro" id="IPR001036">
    <property type="entry name" value="Acrflvin-R"/>
</dbReference>
<feature type="transmembrane region" description="Helical" evidence="6">
    <location>
        <begin position="22"/>
        <end position="39"/>
    </location>
</feature>
<dbReference type="AlphaFoldDB" id="A0A6P0UJJ4"/>
<dbReference type="Proteomes" id="UP000468581">
    <property type="component" value="Unassembled WGS sequence"/>
</dbReference>
<feature type="transmembrane region" description="Helical" evidence="6">
    <location>
        <begin position="617"/>
        <end position="636"/>
    </location>
</feature>
<comment type="caution">
    <text evidence="8">The sequence shown here is derived from an EMBL/GenBank/DDBJ whole genome shotgun (WGS) entry which is preliminary data.</text>
</comment>